<protein>
    <recommendedName>
        <fullName evidence="3">ATPase</fullName>
    </recommendedName>
</protein>
<evidence type="ECO:0008006" key="3">
    <source>
        <dbReference type="Google" id="ProtNLM"/>
    </source>
</evidence>
<evidence type="ECO:0000313" key="1">
    <source>
        <dbReference type="EMBL" id="MFC3927418.1"/>
    </source>
</evidence>
<organism evidence="1 2">
    <name type="scientific">Streptococcus caprae</name>
    <dbReference type="NCBI Taxonomy" id="1640501"/>
    <lineage>
        <taxon>Bacteria</taxon>
        <taxon>Bacillati</taxon>
        <taxon>Bacillota</taxon>
        <taxon>Bacilli</taxon>
        <taxon>Lactobacillales</taxon>
        <taxon>Streptococcaceae</taxon>
        <taxon>Streptococcus</taxon>
    </lineage>
</organism>
<comment type="caution">
    <text evidence="1">The sequence shown here is derived from an EMBL/GenBank/DDBJ whole genome shotgun (WGS) entry which is preliminary data.</text>
</comment>
<dbReference type="Gene3D" id="3.30.530.20">
    <property type="match status" value="1"/>
</dbReference>
<accession>A0ABV8CU07</accession>
<dbReference type="SUPFAM" id="SSF55961">
    <property type="entry name" value="Bet v1-like"/>
    <property type="match status" value="1"/>
</dbReference>
<gene>
    <name evidence="1" type="ORF">ACFORF_02060</name>
</gene>
<name>A0ABV8CU07_9STRE</name>
<keyword evidence="2" id="KW-1185">Reference proteome</keyword>
<evidence type="ECO:0000313" key="2">
    <source>
        <dbReference type="Proteomes" id="UP001595807"/>
    </source>
</evidence>
<proteinExistence type="predicted"/>
<dbReference type="RefSeq" id="WP_380424953.1">
    <property type="nucleotide sequence ID" value="NZ_JBHRZV010000011.1"/>
</dbReference>
<dbReference type="Proteomes" id="UP001595807">
    <property type="component" value="Unassembled WGS sequence"/>
</dbReference>
<dbReference type="InterPro" id="IPR023393">
    <property type="entry name" value="START-like_dom_sf"/>
</dbReference>
<dbReference type="EMBL" id="JBHRZV010000011">
    <property type="protein sequence ID" value="MFC3927418.1"/>
    <property type="molecule type" value="Genomic_DNA"/>
</dbReference>
<reference evidence="2" key="1">
    <citation type="journal article" date="2019" name="Int. J. Syst. Evol. Microbiol.">
        <title>The Global Catalogue of Microorganisms (GCM) 10K type strain sequencing project: providing services to taxonomists for standard genome sequencing and annotation.</title>
        <authorList>
            <consortium name="The Broad Institute Genomics Platform"/>
            <consortium name="The Broad Institute Genome Sequencing Center for Infectious Disease"/>
            <person name="Wu L."/>
            <person name="Ma J."/>
        </authorList>
    </citation>
    <scope>NUCLEOTIDE SEQUENCE [LARGE SCALE GENOMIC DNA]</scope>
    <source>
        <strain evidence="2">CCUG 67170</strain>
    </source>
</reference>
<sequence length="154" mass="17859">MGAVFSSRDGIWNLSVCLSYTVLPEEVWDLLATSSGLQTWFPQLSIQQMSWEFDTGHSRTSFPIFVEEDRSKLMVEWKQAHLTFVCKDSELTITIQHPQTSPELTASDTNFFSLWLNQLDQLSYYLHGMSLSEPSNQLEKWQSFILEEINRLTD</sequence>